<feature type="domain" description="Palmitoyltransferase DHHC" evidence="11">
    <location>
        <begin position="107"/>
        <end position="206"/>
    </location>
</feature>
<evidence type="ECO:0000256" key="10">
    <source>
        <dbReference type="RuleBase" id="RU079119"/>
    </source>
</evidence>
<feature type="transmembrane region" description="Helical" evidence="10">
    <location>
        <begin position="52"/>
        <end position="71"/>
    </location>
</feature>
<comment type="domain">
    <text evidence="10">The DHHC domain is required for palmitoyltransferase activity.</text>
</comment>
<evidence type="ECO:0000256" key="4">
    <source>
        <dbReference type="ARBA" id="ARBA00022989"/>
    </source>
</evidence>
<keyword evidence="4 10" id="KW-1133">Transmembrane helix</keyword>
<evidence type="ECO:0000256" key="5">
    <source>
        <dbReference type="ARBA" id="ARBA00023136"/>
    </source>
</evidence>
<keyword evidence="13" id="KW-1185">Reference proteome</keyword>
<feature type="transmembrane region" description="Helical" evidence="10">
    <location>
        <begin position="182"/>
        <end position="204"/>
    </location>
</feature>
<keyword evidence="8 10" id="KW-0012">Acyltransferase</keyword>
<evidence type="ECO:0000256" key="2">
    <source>
        <dbReference type="ARBA" id="ARBA00022679"/>
    </source>
</evidence>
<evidence type="ECO:0000256" key="9">
    <source>
        <dbReference type="ARBA" id="ARBA00048048"/>
    </source>
</evidence>
<evidence type="ECO:0000313" key="12">
    <source>
        <dbReference type="EMBL" id="GFO09343.1"/>
    </source>
</evidence>
<feature type="transmembrane region" description="Helical" evidence="10">
    <location>
        <begin position="151"/>
        <end position="176"/>
    </location>
</feature>
<dbReference type="GO" id="GO:0006612">
    <property type="term" value="P:protein targeting to membrane"/>
    <property type="evidence" value="ECO:0007669"/>
    <property type="project" value="TreeGrafter"/>
</dbReference>
<keyword evidence="6" id="KW-0564">Palmitate</keyword>
<comment type="similarity">
    <text evidence="10">Belongs to the DHHC palmitoyltransferase family.</text>
</comment>
<dbReference type="PANTHER" id="PTHR22883:SF43">
    <property type="entry name" value="PALMITOYLTRANSFERASE APP"/>
    <property type="match status" value="1"/>
</dbReference>
<dbReference type="GO" id="GO:0019706">
    <property type="term" value="F:protein-cysteine S-palmitoyltransferase activity"/>
    <property type="evidence" value="ECO:0007669"/>
    <property type="project" value="UniProtKB-EC"/>
</dbReference>
<comment type="caution">
    <text evidence="12">The sequence shown here is derived from an EMBL/GenBank/DDBJ whole genome shotgun (WGS) entry which is preliminary data.</text>
</comment>
<dbReference type="PANTHER" id="PTHR22883">
    <property type="entry name" value="ZINC FINGER DHHC DOMAIN CONTAINING PROTEIN"/>
    <property type="match status" value="1"/>
</dbReference>
<reference evidence="12 13" key="1">
    <citation type="journal article" date="2021" name="Elife">
        <title>Chloroplast acquisition without the gene transfer in kleptoplastic sea slugs, Plakobranchus ocellatus.</title>
        <authorList>
            <person name="Maeda T."/>
            <person name="Takahashi S."/>
            <person name="Yoshida T."/>
            <person name="Shimamura S."/>
            <person name="Takaki Y."/>
            <person name="Nagai Y."/>
            <person name="Toyoda A."/>
            <person name="Suzuki Y."/>
            <person name="Arimoto A."/>
            <person name="Ishii H."/>
            <person name="Satoh N."/>
            <person name="Nishiyama T."/>
            <person name="Hasebe M."/>
            <person name="Maruyama T."/>
            <person name="Minagawa J."/>
            <person name="Obokata J."/>
            <person name="Shigenobu S."/>
        </authorList>
    </citation>
    <scope>NUCLEOTIDE SEQUENCE [LARGE SCALE GENOMIC DNA]</scope>
</reference>
<proteinExistence type="inferred from homology"/>
<keyword evidence="5 10" id="KW-0472">Membrane</keyword>
<comment type="subcellular location">
    <subcellularLocation>
        <location evidence="1">Endomembrane system</location>
        <topology evidence="1">Multi-pass membrane protein</topology>
    </subcellularLocation>
</comment>
<dbReference type="AlphaFoldDB" id="A0AAV4AS04"/>
<gene>
    <name evidence="12" type="ORF">PoB_003584800</name>
</gene>
<dbReference type="InterPro" id="IPR039859">
    <property type="entry name" value="PFA4/ZDH16/20/ERF2-like"/>
</dbReference>
<accession>A0AAV4AS04</accession>
<comment type="catalytic activity">
    <reaction evidence="9 10">
        <text>L-cysteinyl-[protein] + hexadecanoyl-CoA = S-hexadecanoyl-L-cysteinyl-[protein] + CoA</text>
        <dbReference type="Rhea" id="RHEA:36683"/>
        <dbReference type="Rhea" id="RHEA-COMP:10131"/>
        <dbReference type="Rhea" id="RHEA-COMP:11032"/>
        <dbReference type="ChEBI" id="CHEBI:29950"/>
        <dbReference type="ChEBI" id="CHEBI:57287"/>
        <dbReference type="ChEBI" id="CHEBI:57379"/>
        <dbReference type="ChEBI" id="CHEBI:74151"/>
        <dbReference type="EC" id="2.3.1.225"/>
    </reaction>
</comment>
<evidence type="ECO:0000256" key="6">
    <source>
        <dbReference type="ARBA" id="ARBA00023139"/>
    </source>
</evidence>
<dbReference type="GO" id="GO:0005794">
    <property type="term" value="C:Golgi apparatus"/>
    <property type="evidence" value="ECO:0007669"/>
    <property type="project" value="TreeGrafter"/>
</dbReference>
<dbReference type="EC" id="2.3.1.225" evidence="10"/>
<evidence type="ECO:0000256" key="8">
    <source>
        <dbReference type="ARBA" id="ARBA00023315"/>
    </source>
</evidence>
<keyword evidence="2 10" id="KW-0808">Transferase</keyword>
<keyword evidence="7" id="KW-0449">Lipoprotein</keyword>
<dbReference type="Pfam" id="PF01529">
    <property type="entry name" value="DHHC"/>
    <property type="match status" value="1"/>
</dbReference>
<keyword evidence="3 10" id="KW-0812">Transmembrane</keyword>
<dbReference type="PROSITE" id="PS50216">
    <property type="entry name" value="DHHC"/>
    <property type="match status" value="1"/>
</dbReference>
<evidence type="ECO:0000256" key="3">
    <source>
        <dbReference type="ARBA" id="ARBA00022692"/>
    </source>
</evidence>
<dbReference type="InterPro" id="IPR001594">
    <property type="entry name" value="Palmitoyltrfase_DHHC"/>
</dbReference>
<feature type="transmembrane region" description="Helical" evidence="10">
    <location>
        <begin position="216"/>
        <end position="235"/>
    </location>
</feature>
<protein>
    <recommendedName>
        <fullName evidence="10">Palmitoyltransferase</fullName>
        <ecNumber evidence="10">2.3.1.225</ecNumber>
    </recommendedName>
</protein>
<feature type="transmembrane region" description="Helical" evidence="10">
    <location>
        <begin position="21"/>
        <end position="40"/>
    </location>
</feature>
<evidence type="ECO:0000256" key="7">
    <source>
        <dbReference type="ARBA" id="ARBA00023288"/>
    </source>
</evidence>
<dbReference type="Proteomes" id="UP000735302">
    <property type="component" value="Unassembled WGS sequence"/>
</dbReference>
<evidence type="ECO:0000259" key="11">
    <source>
        <dbReference type="Pfam" id="PF01529"/>
    </source>
</evidence>
<dbReference type="GO" id="GO:0005783">
    <property type="term" value="C:endoplasmic reticulum"/>
    <property type="evidence" value="ECO:0007669"/>
    <property type="project" value="TreeGrafter"/>
</dbReference>
<sequence length="295" mass="33729">MIASISLLRSIVFGPPGNTKAALIFFLVTVVLWGYPMYLIKCLPVTWNELQIYHVLFLCTNVIMWICLYHSNSIDPGFLPRNIPEYDLAIKQVAHFDEWKQGQNPLTRLCHTCRTVKPLRAKHCRVCNRCVKEFDHHCPYIHNCVGYYNRVYFLAFLCTLVVLIAISNYFMYYIVYYVQSDWLTVIGTCQLAFFSVMIAVVFFMSVRFCTGKSFRVSAAIFNLMIVVINVITYVFDYHILEMEGWVLRKDYIPALAIQTGWGLLAIHVNSRVVSVALSAGRCLGGDQSLAEIGVG</sequence>
<organism evidence="12 13">
    <name type="scientific">Plakobranchus ocellatus</name>
    <dbReference type="NCBI Taxonomy" id="259542"/>
    <lineage>
        <taxon>Eukaryota</taxon>
        <taxon>Metazoa</taxon>
        <taxon>Spiralia</taxon>
        <taxon>Lophotrochozoa</taxon>
        <taxon>Mollusca</taxon>
        <taxon>Gastropoda</taxon>
        <taxon>Heterobranchia</taxon>
        <taxon>Euthyneura</taxon>
        <taxon>Panpulmonata</taxon>
        <taxon>Sacoglossa</taxon>
        <taxon>Placobranchoidea</taxon>
        <taxon>Plakobranchidae</taxon>
        <taxon>Plakobranchus</taxon>
    </lineage>
</organism>
<dbReference type="EMBL" id="BLXT01004061">
    <property type="protein sequence ID" value="GFO09343.1"/>
    <property type="molecule type" value="Genomic_DNA"/>
</dbReference>
<evidence type="ECO:0000256" key="1">
    <source>
        <dbReference type="ARBA" id="ARBA00004127"/>
    </source>
</evidence>
<name>A0AAV4AS04_9GAST</name>
<evidence type="ECO:0000313" key="13">
    <source>
        <dbReference type="Proteomes" id="UP000735302"/>
    </source>
</evidence>